<organism evidence="3 4">
    <name type="scientific">Rubrobacter marinus</name>
    <dbReference type="NCBI Taxonomy" id="2653852"/>
    <lineage>
        <taxon>Bacteria</taxon>
        <taxon>Bacillati</taxon>
        <taxon>Actinomycetota</taxon>
        <taxon>Rubrobacteria</taxon>
        <taxon>Rubrobacterales</taxon>
        <taxon>Rubrobacteraceae</taxon>
        <taxon>Rubrobacter</taxon>
    </lineage>
</organism>
<dbReference type="KEGG" id="rmar:GBA65_05095"/>
<proteinExistence type="predicted"/>
<feature type="signal peptide" evidence="2">
    <location>
        <begin position="1"/>
        <end position="25"/>
    </location>
</feature>
<protein>
    <submittedName>
        <fullName evidence="3">Uncharacterized protein</fullName>
    </submittedName>
</protein>
<dbReference type="RefSeq" id="WP_166395672.1">
    <property type="nucleotide sequence ID" value="NZ_CP045121.1"/>
</dbReference>
<dbReference type="EMBL" id="CP045121">
    <property type="protein sequence ID" value="QIN77995.1"/>
    <property type="molecule type" value="Genomic_DNA"/>
</dbReference>
<gene>
    <name evidence="3" type="ORF">GBA65_05095</name>
</gene>
<feature type="region of interest" description="Disordered" evidence="1">
    <location>
        <begin position="216"/>
        <end position="236"/>
    </location>
</feature>
<keyword evidence="4" id="KW-1185">Reference proteome</keyword>
<feature type="compositionally biased region" description="Gly residues" evidence="1">
    <location>
        <begin position="225"/>
        <end position="236"/>
    </location>
</feature>
<evidence type="ECO:0000256" key="1">
    <source>
        <dbReference type="SAM" id="MobiDB-lite"/>
    </source>
</evidence>
<evidence type="ECO:0000256" key="2">
    <source>
        <dbReference type="SAM" id="SignalP"/>
    </source>
</evidence>
<evidence type="ECO:0000313" key="3">
    <source>
        <dbReference type="EMBL" id="QIN77995.1"/>
    </source>
</evidence>
<feature type="chain" id="PRO_5026042823" evidence="2">
    <location>
        <begin position="26"/>
        <end position="236"/>
    </location>
</feature>
<accession>A0A6G8PUY8</accession>
<reference evidence="3 4" key="1">
    <citation type="submission" date="2019-10" db="EMBL/GenBank/DDBJ databases">
        <title>Rubrobacter sp nov SCSIO 52915 isolated from a deep-sea sediment in the South China Sea.</title>
        <authorList>
            <person name="Chen R.W."/>
        </authorList>
    </citation>
    <scope>NUCLEOTIDE SEQUENCE [LARGE SCALE GENOMIC DNA]</scope>
    <source>
        <strain evidence="3 4">SCSIO 52915</strain>
    </source>
</reference>
<keyword evidence="2" id="KW-0732">Signal</keyword>
<name>A0A6G8PUY8_9ACTN</name>
<dbReference type="AlphaFoldDB" id="A0A6G8PUY8"/>
<sequence length="236" mass="24213">MRGKHVFAVVLALSTALVLALPASAQSETFRYRGKVADAAFSNVKGCVGTDVLVSAQDSKGRQAPQQGFGAPSEAVVQIYKYDACAPEPAPGPGAEEPQLLMAAFGFAPLSGGDFAVGKNLGTASLDTTVQMTDEVSGNTFSVDVDLNWSATAAPRRFKERYSYETTGFSFSGRVKGVTRAASASGSVSDGTAQYVTGASDFARLLSLSSRIKQSGQPPEEIGFPGVGAGAGAGAL</sequence>
<evidence type="ECO:0000313" key="4">
    <source>
        <dbReference type="Proteomes" id="UP000502706"/>
    </source>
</evidence>
<dbReference type="Proteomes" id="UP000502706">
    <property type="component" value="Chromosome"/>
</dbReference>